<dbReference type="Pfam" id="PF22458">
    <property type="entry name" value="RsmF-B_ferredox"/>
    <property type="match status" value="1"/>
</dbReference>
<organism evidence="7 8">
    <name type="scientific">Castellaniella daejeonensis</name>
    <dbReference type="NCBI Taxonomy" id="659013"/>
    <lineage>
        <taxon>Bacteria</taxon>
        <taxon>Pseudomonadati</taxon>
        <taxon>Pseudomonadota</taxon>
        <taxon>Betaproteobacteria</taxon>
        <taxon>Burkholderiales</taxon>
        <taxon>Alcaligenaceae</taxon>
        <taxon>Castellaniella</taxon>
    </lineage>
</organism>
<dbReference type="InterPro" id="IPR054728">
    <property type="entry name" value="RsmB-like_ferredoxin"/>
</dbReference>
<feature type="domain" description="SAM-dependent MTase RsmB/NOP-type" evidence="6">
    <location>
        <begin position="179"/>
        <end position="439"/>
    </location>
</feature>
<feature type="binding site" evidence="5">
    <location>
        <position position="318"/>
    </location>
    <ligand>
        <name>S-adenosyl-L-methionine</name>
        <dbReference type="ChEBI" id="CHEBI:59789"/>
    </ligand>
</feature>
<feature type="binding site" evidence="5">
    <location>
        <begin position="267"/>
        <end position="273"/>
    </location>
    <ligand>
        <name>S-adenosyl-L-methionine</name>
        <dbReference type="ChEBI" id="CHEBI:59789"/>
    </ligand>
</feature>
<dbReference type="PRINTS" id="PR02008">
    <property type="entry name" value="RCMTFAMILY"/>
</dbReference>
<dbReference type="Gene3D" id="1.10.940.10">
    <property type="entry name" value="NusB-like"/>
    <property type="match status" value="1"/>
</dbReference>
<keyword evidence="1 5" id="KW-0489">Methyltransferase</keyword>
<feature type="active site" description="Nucleophile" evidence="5">
    <location>
        <position position="390"/>
    </location>
</feature>
<dbReference type="InterPro" id="IPR023267">
    <property type="entry name" value="RCMT"/>
</dbReference>
<dbReference type="InterPro" id="IPR049560">
    <property type="entry name" value="MeTrfase_RsmB-F_NOP2_cat"/>
</dbReference>
<dbReference type="InterPro" id="IPR035926">
    <property type="entry name" value="NusB-like_sf"/>
</dbReference>
<dbReference type="PANTHER" id="PTHR22807">
    <property type="entry name" value="NOP2 YEAST -RELATED NOL1/NOP2/FMU SUN DOMAIN-CONTAINING"/>
    <property type="match status" value="1"/>
</dbReference>
<dbReference type="PROSITE" id="PS51686">
    <property type="entry name" value="SAM_MT_RSMB_NOP"/>
    <property type="match status" value="1"/>
</dbReference>
<evidence type="ECO:0000313" key="8">
    <source>
        <dbReference type="Proteomes" id="UP001501176"/>
    </source>
</evidence>
<dbReference type="Gene3D" id="3.40.50.150">
    <property type="entry name" value="Vaccinia Virus protein VP39"/>
    <property type="match status" value="1"/>
</dbReference>
<evidence type="ECO:0000259" key="6">
    <source>
        <dbReference type="PROSITE" id="PS51686"/>
    </source>
</evidence>
<dbReference type="SUPFAM" id="SSF48013">
    <property type="entry name" value="NusB-like"/>
    <property type="match status" value="1"/>
</dbReference>
<dbReference type="EMBL" id="BAAAFN010000015">
    <property type="protein sequence ID" value="GAA0233022.1"/>
    <property type="molecule type" value="Genomic_DNA"/>
</dbReference>
<keyword evidence="8" id="KW-1185">Reference proteome</keyword>
<evidence type="ECO:0000256" key="4">
    <source>
        <dbReference type="ARBA" id="ARBA00022884"/>
    </source>
</evidence>
<dbReference type="InterPro" id="IPR004573">
    <property type="entry name" value="rRNA_ssu_MeTfrase_B"/>
</dbReference>
<dbReference type="Gene3D" id="3.30.70.1170">
    <property type="entry name" value="Sun protein, domain 3"/>
    <property type="match status" value="1"/>
</dbReference>
<comment type="similarity">
    <text evidence="5">Belongs to the class I-like SAM-binding methyltransferase superfamily. RsmB/NOP family.</text>
</comment>
<dbReference type="CDD" id="cd02440">
    <property type="entry name" value="AdoMet_MTases"/>
    <property type="match status" value="1"/>
</dbReference>
<evidence type="ECO:0000313" key="7">
    <source>
        <dbReference type="EMBL" id="GAA0233022.1"/>
    </source>
</evidence>
<keyword evidence="2 5" id="KW-0808">Transferase</keyword>
<reference evidence="8" key="1">
    <citation type="journal article" date="2019" name="Int. J. Syst. Evol. Microbiol.">
        <title>The Global Catalogue of Microorganisms (GCM) 10K type strain sequencing project: providing services to taxonomists for standard genome sequencing and annotation.</title>
        <authorList>
            <consortium name="The Broad Institute Genomics Platform"/>
            <consortium name="The Broad Institute Genome Sequencing Center for Infectious Disease"/>
            <person name="Wu L."/>
            <person name="Ma J."/>
        </authorList>
    </citation>
    <scope>NUCLEOTIDE SEQUENCE [LARGE SCALE GENOMIC DNA]</scope>
    <source>
        <strain evidence="8">JCM 16240</strain>
    </source>
</reference>
<evidence type="ECO:0000256" key="3">
    <source>
        <dbReference type="ARBA" id="ARBA00022691"/>
    </source>
</evidence>
<dbReference type="InterPro" id="IPR001678">
    <property type="entry name" value="MeTrfase_RsmB-F_NOP2_dom"/>
</dbReference>
<dbReference type="NCBIfam" id="TIGR00563">
    <property type="entry name" value="rsmB"/>
    <property type="match status" value="1"/>
</dbReference>
<feature type="binding site" evidence="5">
    <location>
        <position position="289"/>
    </location>
    <ligand>
        <name>S-adenosyl-L-methionine</name>
        <dbReference type="ChEBI" id="CHEBI:59789"/>
    </ligand>
</feature>
<feature type="binding site" evidence="5">
    <location>
        <position position="337"/>
    </location>
    <ligand>
        <name>S-adenosyl-L-methionine</name>
        <dbReference type="ChEBI" id="CHEBI:59789"/>
    </ligand>
</feature>
<keyword evidence="4 5" id="KW-0694">RNA-binding</keyword>
<dbReference type="Proteomes" id="UP001501176">
    <property type="component" value="Unassembled WGS sequence"/>
</dbReference>
<dbReference type="Pfam" id="PF01189">
    <property type="entry name" value="Methyltr_RsmB-F"/>
    <property type="match status" value="1"/>
</dbReference>
<evidence type="ECO:0000256" key="2">
    <source>
        <dbReference type="ARBA" id="ARBA00022679"/>
    </source>
</evidence>
<name>A0ABP3DLU0_9BURK</name>
<dbReference type="NCBIfam" id="NF008149">
    <property type="entry name" value="PRK10901.1"/>
    <property type="match status" value="1"/>
</dbReference>
<comment type="caution">
    <text evidence="7">The sequence shown here is derived from an EMBL/GenBank/DDBJ whole genome shotgun (WGS) entry which is preliminary data.</text>
</comment>
<dbReference type="PANTHER" id="PTHR22807:SF61">
    <property type="entry name" value="NOL1_NOP2_SUN FAMILY PROTEIN _ ANTITERMINATION NUSB DOMAIN-CONTAINING PROTEIN"/>
    <property type="match status" value="1"/>
</dbReference>
<protein>
    <submittedName>
        <fullName evidence="7">16S rRNA (Cytosine(967)-C(5))-methyltransferase RsmB</fullName>
    </submittedName>
</protein>
<keyword evidence="3 5" id="KW-0949">S-adenosyl-L-methionine</keyword>
<proteinExistence type="inferred from homology"/>
<gene>
    <name evidence="7" type="primary">rsmB</name>
    <name evidence="7" type="ORF">GCM10009125_22480</name>
</gene>
<evidence type="ECO:0000256" key="5">
    <source>
        <dbReference type="PROSITE-ProRule" id="PRU01023"/>
    </source>
</evidence>
<sequence length="450" mass="49015">MPESPQSPALSDQLLAAARAIRAVLEGQSLSDALEAAPAALRPAAQALSFHAMRRLGHARAVSGLLVPRRPPERLVESLILLGLSLLEASLRQAEGVPQPPGTPVYHEHTLVHQLVEAAAADRRARPAKGLINAVLRRYGRERAALNAALADTPEAVWNHPGWWIDTVRDAWPDDWQSILNAADQPPPMALRANVRRIARDALQARLDEAGLRARPVGEDGLVLDAPRPVRDIPGYAEGWWSVQDPSAQRAAQLLPLQDGMRTLDACAAPGGKTAHLLERHTLRLTALDSDARRLERVGENLRRLGLESSDVVLRCADAAQPESWWDGQPYDAILADVPCTASGVVRRHPDIRWLRRADDLARTAALQARIMDALWPLLAPGGHLLYATCSIFPQEGESQVRSFLDRHPEARRLPAPGHILPGGPDDGDGFFYALLHKTHEPGPEPVPAG</sequence>
<dbReference type="Gene3D" id="1.10.287.730">
    <property type="entry name" value="Helix hairpin bin"/>
    <property type="match status" value="1"/>
</dbReference>
<evidence type="ECO:0000256" key="1">
    <source>
        <dbReference type="ARBA" id="ARBA00022603"/>
    </source>
</evidence>
<dbReference type="InterPro" id="IPR029063">
    <property type="entry name" value="SAM-dependent_MTases_sf"/>
</dbReference>
<dbReference type="SUPFAM" id="SSF53335">
    <property type="entry name" value="S-adenosyl-L-methionine-dependent methyltransferases"/>
    <property type="match status" value="1"/>
</dbReference>
<accession>A0ABP3DLU0</accession>
<dbReference type="RefSeq" id="WP_343821399.1">
    <property type="nucleotide sequence ID" value="NZ_BAAAFN010000015.1"/>
</dbReference>